<accession>A0ABY2Q5Y3</accession>
<keyword evidence="3" id="KW-0472">Membrane</keyword>
<dbReference type="EMBL" id="SSNY01000008">
    <property type="protein sequence ID" value="THF56479.1"/>
    <property type="molecule type" value="Genomic_DNA"/>
</dbReference>
<evidence type="ECO:0000313" key="5">
    <source>
        <dbReference type="EMBL" id="THF56479.1"/>
    </source>
</evidence>
<evidence type="ECO:0000256" key="3">
    <source>
        <dbReference type="SAM" id="Phobius"/>
    </source>
</evidence>
<dbReference type="CDD" id="cd01949">
    <property type="entry name" value="GGDEF"/>
    <property type="match status" value="1"/>
</dbReference>
<protein>
    <recommendedName>
        <fullName evidence="1">diguanylate cyclase</fullName>
        <ecNumber evidence="1">2.7.7.65</ecNumber>
    </recommendedName>
</protein>
<evidence type="ECO:0000259" key="4">
    <source>
        <dbReference type="PROSITE" id="PS50887"/>
    </source>
</evidence>
<dbReference type="PROSITE" id="PS50887">
    <property type="entry name" value="GGDEF"/>
    <property type="match status" value="1"/>
</dbReference>
<dbReference type="SUPFAM" id="SSF55073">
    <property type="entry name" value="Nucleotide cyclase"/>
    <property type="match status" value="1"/>
</dbReference>
<keyword evidence="6" id="KW-1185">Reference proteome</keyword>
<comment type="catalytic activity">
    <reaction evidence="2">
        <text>2 GTP = 3',3'-c-di-GMP + 2 diphosphate</text>
        <dbReference type="Rhea" id="RHEA:24898"/>
        <dbReference type="ChEBI" id="CHEBI:33019"/>
        <dbReference type="ChEBI" id="CHEBI:37565"/>
        <dbReference type="ChEBI" id="CHEBI:58805"/>
        <dbReference type="EC" id="2.7.7.65"/>
    </reaction>
</comment>
<proteinExistence type="predicted"/>
<dbReference type="RefSeq" id="WP_136358661.1">
    <property type="nucleotide sequence ID" value="NZ_SSNY01000008.1"/>
</dbReference>
<evidence type="ECO:0000313" key="6">
    <source>
        <dbReference type="Proteomes" id="UP000306441"/>
    </source>
</evidence>
<dbReference type="PANTHER" id="PTHR45138:SF9">
    <property type="entry name" value="DIGUANYLATE CYCLASE DGCM-RELATED"/>
    <property type="match status" value="1"/>
</dbReference>
<dbReference type="EC" id="2.7.7.65" evidence="1"/>
<keyword evidence="3" id="KW-1133">Transmembrane helix</keyword>
<dbReference type="PANTHER" id="PTHR45138">
    <property type="entry name" value="REGULATORY COMPONENTS OF SENSORY TRANSDUCTION SYSTEM"/>
    <property type="match status" value="1"/>
</dbReference>
<name>A0ABY2Q5Y3_9HYPH</name>
<feature type="domain" description="GGDEF" evidence="4">
    <location>
        <begin position="115"/>
        <end position="248"/>
    </location>
</feature>
<keyword evidence="3" id="KW-0812">Transmembrane</keyword>
<dbReference type="InterPro" id="IPR000160">
    <property type="entry name" value="GGDEF_dom"/>
</dbReference>
<dbReference type="SMART" id="SM00267">
    <property type="entry name" value="GGDEF"/>
    <property type="match status" value="1"/>
</dbReference>
<organism evidence="5 6">
    <name type="scientific">Ollibium composti</name>
    <dbReference type="NCBI Taxonomy" id="2675109"/>
    <lineage>
        <taxon>Bacteria</taxon>
        <taxon>Pseudomonadati</taxon>
        <taxon>Pseudomonadota</taxon>
        <taxon>Alphaproteobacteria</taxon>
        <taxon>Hyphomicrobiales</taxon>
        <taxon>Phyllobacteriaceae</taxon>
        <taxon>Ollibium</taxon>
    </lineage>
</organism>
<feature type="transmembrane region" description="Helical" evidence="3">
    <location>
        <begin position="12"/>
        <end position="31"/>
    </location>
</feature>
<dbReference type="InterPro" id="IPR043128">
    <property type="entry name" value="Rev_trsase/Diguanyl_cyclase"/>
</dbReference>
<evidence type="ECO:0000256" key="1">
    <source>
        <dbReference type="ARBA" id="ARBA00012528"/>
    </source>
</evidence>
<evidence type="ECO:0000256" key="2">
    <source>
        <dbReference type="ARBA" id="ARBA00034247"/>
    </source>
</evidence>
<gene>
    <name evidence="5" type="ORF">E6C48_14350</name>
</gene>
<dbReference type="Gene3D" id="3.30.70.270">
    <property type="match status" value="1"/>
</dbReference>
<reference evidence="5 6" key="1">
    <citation type="submission" date="2019-04" db="EMBL/GenBank/DDBJ databases">
        <title>Mesorhizobium composti sp. nov., isolated from compost.</title>
        <authorList>
            <person name="Lin S.-Y."/>
            <person name="Hameed A."/>
            <person name="Hsieh Y.-T."/>
            <person name="Young C.-C."/>
        </authorList>
    </citation>
    <scope>NUCLEOTIDE SEQUENCE [LARGE SCALE GENOMIC DNA]</scope>
    <source>
        <strain evidence="5 6">CC-YTH430</strain>
    </source>
</reference>
<dbReference type="NCBIfam" id="TIGR00254">
    <property type="entry name" value="GGDEF"/>
    <property type="match status" value="1"/>
</dbReference>
<dbReference type="Pfam" id="PF00990">
    <property type="entry name" value="GGDEF"/>
    <property type="match status" value="1"/>
</dbReference>
<feature type="transmembrane region" description="Helical" evidence="3">
    <location>
        <begin position="37"/>
        <end position="59"/>
    </location>
</feature>
<comment type="caution">
    <text evidence="5">The sequence shown here is derived from an EMBL/GenBank/DDBJ whole genome shotgun (WGS) entry which is preliminary data.</text>
</comment>
<dbReference type="InterPro" id="IPR029787">
    <property type="entry name" value="Nucleotide_cyclase"/>
</dbReference>
<sequence length="252" mass="27285">MIRIALRATAVTIAAIAISVSICGFVLSSLGGRLDGVALWLCIACPLITAWPVSALMFSQSARLKAAHRDLARAHAQLAAAHRRLAEKARRDDMTGMLNRESFFAMLERSRRKADRGALLIIDADHFKSINDNFGHLTGDEALLLIAAAIKRGVRAGDVLGRIGGEEFCAFLPGTDEREASQIAERIRREVEAIRFQPDGEQAIPLTVSIGGALCPQGAKIPDLMRSADRRLYEAKHSGRNLVIVEAVPKAA</sequence>
<dbReference type="InterPro" id="IPR050469">
    <property type="entry name" value="Diguanylate_Cyclase"/>
</dbReference>
<dbReference type="Proteomes" id="UP000306441">
    <property type="component" value="Unassembled WGS sequence"/>
</dbReference>